<evidence type="ECO:0000256" key="1">
    <source>
        <dbReference type="SAM" id="Phobius"/>
    </source>
</evidence>
<name>A0A917DZG7_9SPHN</name>
<sequence>MFGLEDLGTAQYVVFAILAVGVALSLAALLWVRMTGFSLVGLAMLLVSAPAHADESILAVDNGEVRCTASQRDLTRISLKDDQFVAVSKVETGNPLEEFSLVHEPTRGDIYISVPEGYLRPNVSFFGTTQKGFVYKFTCRVEGDEARQVFVANADVEHPQSPATQFPSQASVNERAVGLVKAMFEQRRVEGFEISDVARAPVNVGAMKVQLITQYQSPTMAGRVLRIENTGSEAITLTEELVAQGAIAVSISNRNLQPGEATAAYVVVPGREI</sequence>
<dbReference type="Pfam" id="PF23536">
    <property type="entry name" value="TraK_C"/>
    <property type="match status" value="1"/>
</dbReference>
<feature type="transmembrane region" description="Helical" evidence="1">
    <location>
        <begin position="12"/>
        <end position="32"/>
    </location>
</feature>
<dbReference type="Proteomes" id="UP000612349">
    <property type="component" value="Unassembled WGS sequence"/>
</dbReference>
<dbReference type="RefSeq" id="WP_066769517.1">
    <property type="nucleotide sequence ID" value="NZ_BMIP01000011.1"/>
</dbReference>
<reference evidence="4" key="2">
    <citation type="submission" date="2020-09" db="EMBL/GenBank/DDBJ databases">
        <authorList>
            <person name="Sun Q."/>
            <person name="Zhou Y."/>
        </authorList>
    </citation>
    <scope>NUCLEOTIDE SEQUENCE</scope>
    <source>
        <strain evidence="4">CGMCC 1.15360</strain>
    </source>
</reference>
<feature type="domain" description="TraK N-terminal" evidence="2">
    <location>
        <begin position="60"/>
        <end position="155"/>
    </location>
</feature>
<reference evidence="4" key="1">
    <citation type="journal article" date="2014" name="Int. J. Syst. Evol. Microbiol.">
        <title>Complete genome sequence of Corynebacterium casei LMG S-19264T (=DSM 44701T), isolated from a smear-ripened cheese.</title>
        <authorList>
            <consortium name="US DOE Joint Genome Institute (JGI-PGF)"/>
            <person name="Walter F."/>
            <person name="Albersmeier A."/>
            <person name="Kalinowski J."/>
            <person name="Ruckert C."/>
        </authorList>
    </citation>
    <scope>NUCLEOTIDE SEQUENCE</scope>
    <source>
        <strain evidence="4">CGMCC 1.15360</strain>
    </source>
</reference>
<evidence type="ECO:0000313" key="4">
    <source>
        <dbReference type="EMBL" id="GGD82203.1"/>
    </source>
</evidence>
<keyword evidence="1" id="KW-0812">Transmembrane</keyword>
<evidence type="ECO:0000259" key="2">
    <source>
        <dbReference type="Pfam" id="PF06586"/>
    </source>
</evidence>
<evidence type="ECO:0008006" key="6">
    <source>
        <dbReference type="Google" id="ProtNLM"/>
    </source>
</evidence>
<gene>
    <name evidence="4" type="ORF">GCM10010990_35220</name>
</gene>
<dbReference type="EMBL" id="BMIP01000011">
    <property type="protein sequence ID" value="GGD82203.1"/>
    <property type="molecule type" value="Genomic_DNA"/>
</dbReference>
<dbReference type="InterPro" id="IPR010563">
    <property type="entry name" value="TraK_N"/>
</dbReference>
<keyword evidence="1" id="KW-0472">Membrane</keyword>
<evidence type="ECO:0000259" key="3">
    <source>
        <dbReference type="Pfam" id="PF23536"/>
    </source>
</evidence>
<comment type="caution">
    <text evidence="4">The sequence shown here is derived from an EMBL/GenBank/DDBJ whole genome shotgun (WGS) entry which is preliminary data.</text>
</comment>
<dbReference type="InterPro" id="IPR055397">
    <property type="entry name" value="TraK_C"/>
</dbReference>
<dbReference type="Pfam" id="PF06586">
    <property type="entry name" value="TraK_N"/>
    <property type="match status" value="1"/>
</dbReference>
<proteinExistence type="predicted"/>
<protein>
    <recommendedName>
        <fullName evidence="6">Conjugal transfer protein TraK</fullName>
    </recommendedName>
</protein>
<feature type="domain" description="TraK C-terminal" evidence="3">
    <location>
        <begin position="168"/>
        <end position="267"/>
    </location>
</feature>
<evidence type="ECO:0000313" key="5">
    <source>
        <dbReference type="Proteomes" id="UP000612349"/>
    </source>
</evidence>
<dbReference type="AlphaFoldDB" id="A0A917DZG7"/>
<organism evidence="4 5">
    <name type="scientific">Croceicoccus mobilis</name>
    <dbReference type="NCBI Taxonomy" id="1703339"/>
    <lineage>
        <taxon>Bacteria</taxon>
        <taxon>Pseudomonadati</taxon>
        <taxon>Pseudomonadota</taxon>
        <taxon>Alphaproteobacteria</taxon>
        <taxon>Sphingomonadales</taxon>
        <taxon>Erythrobacteraceae</taxon>
        <taxon>Croceicoccus</taxon>
    </lineage>
</organism>
<accession>A0A917DZG7</accession>
<keyword evidence="1" id="KW-1133">Transmembrane helix</keyword>
<keyword evidence="5" id="KW-1185">Reference proteome</keyword>